<dbReference type="InterPro" id="IPR019734">
    <property type="entry name" value="TPR_rpt"/>
</dbReference>
<keyword evidence="1" id="KW-0677">Repeat</keyword>
<dbReference type="OrthoDB" id="420945at2759"/>
<dbReference type="PROSITE" id="PS50005">
    <property type="entry name" value="TPR"/>
    <property type="match status" value="1"/>
</dbReference>
<evidence type="ECO:0000256" key="1">
    <source>
        <dbReference type="ARBA" id="ARBA00022737"/>
    </source>
</evidence>
<gene>
    <name evidence="4" type="ORF">PPENT_87.1.T0440034</name>
</gene>
<evidence type="ECO:0000256" key="2">
    <source>
        <dbReference type="ARBA" id="ARBA00022803"/>
    </source>
</evidence>
<keyword evidence="5" id="KW-1185">Reference proteome</keyword>
<dbReference type="InterPro" id="IPR050498">
    <property type="entry name" value="Ycf3"/>
</dbReference>
<dbReference type="Proteomes" id="UP000689195">
    <property type="component" value="Unassembled WGS sequence"/>
</dbReference>
<dbReference type="EMBL" id="CAJJDO010000044">
    <property type="protein sequence ID" value="CAD8166232.1"/>
    <property type="molecule type" value="Genomic_DNA"/>
</dbReference>
<sequence length="621" mass="73725">MVIQIIVIDNLLQFGLVYQKQGKFEKAIIEYNKAIEKSPSYAAAFQIRANAFSSLMNFEEVFKDYSIAIRINPQYSAAYFNRGLNSSLCQGLLHGKQGKLKKQQWIIQNTLRGFLMLKHIIIEVIKPSRKSQCIINLGNFYQAIRDYSKSIEINHQYAAAYNNRGNHQQINILAILMQILEDSMKLLRIVLKQQNCKRLMQMHSILEAMHIKIMENFQRQQQIIQKLLKQILSIVLLIIIEDLSILIREYLIKQYLIKQYQIIEKPQEFCQKTHYINLIQVFFSFLSNNLIKPISILKVLLNVHQNQHFNKNFEILSSINQELQIFKEELQDLQRNNIISQIQHQQYQFVINNIENQFLQIVPSQLNENQVEILNNLKLYKEKIKGLKLDLAFRTFYLKHKINKFFTNQQKKLRFIIIKKQLSLDQKLYYRSLFWHLFNYFYAINLISKDLQQINIQFHSVLSLEIFQKIQKLNNQVEESESMINQIFELLNSALDLVLSTYDNKSESRINCIIQILQQNDSASLFLANNINFYFEKDNMDIFNTEFDFYFYLEKYSENKFLETRILHTLIILNYLIENFKQLLIQSSFCNFQDVIAGSIIQFNSELFSKNQKEQSESSLS</sequence>
<feature type="repeat" description="TPR" evidence="3">
    <location>
        <begin position="8"/>
        <end position="41"/>
    </location>
</feature>
<organism evidence="4 5">
    <name type="scientific">Paramecium pentaurelia</name>
    <dbReference type="NCBI Taxonomy" id="43138"/>
    <lineage>
        <taxon>Eukaryota</taxon>
        <taxon>Sar</taxon>
        <taxon>Alveolata</taxon>
        <taxon>Ciliophora</taxon>
        <taxon>Intramacronucleata</taxon>
        <taxon>Oligohymenophorea</taxon>
        <taxon>Peniculida</taxon>
        <taxon>Parameciidae</taxon>
        <taxon>Paramecium</taxon>
    </lineage>
</organism>
<comment type="caution">
    <text evidence="4">The sequence shown here is derived from an EMBL/GenBank/DDBJ whole genome shotgun (WGS) entry which is preliminary data.</text>
</comment>
<evidence type="ECO:0000313" key="4">
    <source>
        <dbReference type="EMBL" id="CAD8166232.1"/>
    </source>
</evidence>
<dbReference type="PANTHER" id="PTHR44858:SF1">
    <property type="entry name" value="UDP-N-ACETYLGLUCOSAMINE--PEPTIDE N-ACETYLGLUCOSAMINYLTRANSFERASE SPINDLY-RELATED"/>
    <property type="match status" value="1"/>
</dbReference>
<keyword evidence="2 3" id="KW-0802">TPR repeat</keyword>
<evidence type="ECO:0000256" key="3">
    <source>
        <dbReference type="PROSITE-ProRule" id="PRU00339"/>
    </source>
</evidence>
<protein>
    <recommendedName>
        <fullName evidence="6">Tetratricopeptide repeat protein</fullName>
    </recommendedName>
</protein>
<reference evidence="4" key="1">
    <citation type="submission" date="2021-01" db="EMBL/GenBank/DDBJ databases">
        <authorList>
            <consortium name="Genoscope - CEA"/>
            <person name="William W."/>
        </authorList>
    </citation>
    <scope>NUCLEOTIDE SEQUENCE</scope>
</reference>
<dbReference type="SMART" id="SM00028">
    <property type="entry name" value="TPR"/>
    <property type="match status" value="3"/>
</dbReference>
<dbReference type="AlphaFoldDB" id="A0A8S1UR06"/>
<proteinExistence type="predicted"/>
<evidence type="ECO:0008006" key="6">
    <source>
        <dbReference type="Google" id="ProtNLM"/>
    </source>
</evidence>
<dbReference type="PROSITE" id="PS50293">
    <property type="entry name" value="TPR_REGION"/>
    <property type="match status" value="1"/>
</dbReference>
<dbReference type="Pfam" id="PF13181">
    <property type="entry name" value="TPR_8"/>
    <property type="match status" value="1"/>
</dbReference>
<evidence type="ECO:0000313" key="5">
    <source>
        <dbReference type="Proteomes" id="UP000689195"/>
    </source>
</evidence>
<name>A0A8S1UR06_9CILI</name>
<dbReference type="PANTHER" id="PTHR44858">
    <property type="entry name" value="TETRATRICOPEPTIDE REPEAT PROTEIN 6"/>
    <property type="match status" value="1"/>
</dbReference>
<accession>A0A8S1UR06</accession>